<feature type="transmembrane region" description="Helical" evidence="1">
    <location>
        <begin position="30"/>
        <end position="62"/>
    </location>
</feature>
<feature type="transmembrane region" description="Helical" evidence="1">
    <location>
        <begin position="6"/>
        <end position="23"/>
    </location>
</feature>
<gene>
    <name evidence="2" type="ORF">IAA98_06580</name>
</gene>
<evidence type="ECO:0000313" key="3">
    <source>
        <dbReference type="Proteomes" id="UP000886842"/>
    </source>
</evidence>
<dbReference type="InterPro" id="IPR032531">
    <property type="entry name" value="DUF4956"/>
</dbReference>
<protein>
    <submittedName>
        <fullName evidence="2">DUF4956 domain-containing protein</fullName>
    </submittedName>
</protein>
<evidence type="ECO:0000256" key="1">
    <source>
        <dbReference type="SAM" id="Phobius"/>
    </source>
</evidence>
<keyword evidence="1" id="KW-1133">Transmembrane helix</keyword>
<dbReference type="AlphaFoldDB" id="A0A9D1GXE3"/>
<dbReference type="EMBL" id="DVLP01000201">
    <property type="protein sequence ID" value="HIT75231.1"/>
    <property type="molecule type" value="Genomic_DNA"/>
</dbReference>
<sequence length="200" mass="21370">MSPILLVADLVAMAILVLATYLPRHGRRDLMVAFGVVNVAVLAVAIALSTSAAAAGLGLGLFGVLSIIRLRSEELTQRDVAYYFASLALGLIAGIGADTVISIGLMLAIVTVLFIGDHPRLARRTITSQLVLDRVHTDPADLRARVGELVPGSLIDVTVTKLDLVNDTTWVTVRAVQDAPRRDRTMTEVAAVPQERQAVR</sequence>
<keyword evidence="1" id="KW-0812">Transmembrane</keyword>
<evidence type="ECO:0000313" key="2">
    <source>
        <dbReference type="EMBL" id="HIT75231.1"/>
    </source>
</evidence>
<reference evidence="2" key="1">
    <citation type="submission" date="2020-10" db="EMBL/GenBank/DDBJ databases">
        <authorList>
            <person name="Gilroy R."/>
        </authorList>
    </citation>
    <scope>NUCLEOTIDE SEQUENCE</scope>
    <source>
        <strain evidence="2">ChiGjej1B1-24693</strain>
    </source>
</reference>
<organism evidence="2 3">
    <name type="scientific">Candidatus Avipropionibacterium avicola</name>
    <dbReference type="NCBI Taxonomy" id="2840701"/>
    <lineage>
        <taxon>Bacteria</taxon>
        <taxon>Bacillati</taxon>
        <taxon>Actinomycetota</taxon>
        <taxon>Actinomycetes</taxon>
        <taxon>Propionibacteriales</taxon>
        <taxon>Propionibacteriaceae</taxon>
        <taxon>Propionibacteriaceae incertae sedis</taxon>
        <taxon>Candidatus Avipropionibacterium</taxon>
    </lineage>
</organism>
<reference evidence="2" key="2">
    <citation type="journal article" date="2021" name="PeerJ">
        <title>Extensive microbial diversity within the chicken gut microbiome revealed by metagenomics and culture.</title>
        <authorList>
            <person name="Gilroy R."/>
            <person name="Ravi A."/>
            <person name="Getino M."/>
            <person name="Pursley I."/>
            <person name="Horton D.L."/>
            <person name="Alikhan N.F."/>
            <person name="Baker D."/>
            <person name="Gharbi K."/>
            <person name="Hall N."/>
            <person name="Watson M."/>
            <person name="Adriaenssens E.M."/>
            <person name="Foster-Nyarko E."/>
            <person name="Jarju S."/>
            <person name="Secka A."/>
            <person name="Antonio M."/>
            <person name="Oren A."/>
            <person name="Chaudhuri R.R."/>
            <person name="La Ragione R."/>
            <person name="Hildebrand F."/>
            <person name="Pallen M.J."/>
        </authorList>
    </citation>
    <scope>NUCLEOTIDE SEQUENCE</scope>
    <source>
        <strain evidence="2">ChiGjej1B1-24693</strain>
    </source>
</reference>
<name>A0A9D1GXE3_9ACTN</name>
<dbReference type="Proteomes" id="UP000886842">
    <property type="component" value="Unassembled WGS sequence"/>
</dbReference>
<keyword evidence="1" id="KW-0472">Membrane</keyword>
<comment type="caution">
    <text evidence="2">The sequence shown here is derived from an EMBL/GenBank/DDBJ whole genome shotgun (WGS) entry which is preliminary data.</text>
</comment>
<accession>A0A9D1GXE3</accession>
<dbReference type="Pfam" id="PF16316">
    <property type="entry name" value="DUF4956"/>
    <property type="match status" value="1"/>
</dbReference>
<proteinExistence type="predicted"/>
<feature type="transmembrane region" description="Helical" evidence="1">
    <location>
        <begin position="82"/>
        <end position="115"/>
    </location>
</feature>